<feature type="region of interest" description="Disordered" evidence="1">
    <location>
        <begin position="32"/>
        <end position="60"/>
    </location>
</feature>
<proteinExistence type="predicted"/>
<sequence length="60" mass="6694">MEKNKIIKIILLVLVIFSFTSCRLGEILSEADPETKSEIEKKESVPQNEEIDNDAQGAGM</sequence>
<accession>A0A1H5M386</accession>
<dbReference type="AlphaFoldDB" id="A0A1H5M386"/>
<dbReference type="RefSeq" id="WP_093112833.1">
    <property type="nucleotide sequence ID" value="NZ_FNGG01000002.1"/>
</dbReference>
<organism evidence="2 3">
    <name type="scientific">Salinimicrobium catena</name>
    <dbReference type="NCBI Taxonomy" id="390640"/>
    <lineage>
        <taxon>Bacteria</taxon>
        <taxon>Pseudomonadati</taxon>
        <taxon>Bacteroidota</taxon>
        <taxon>Flavobacteriia</taxon>
        <taxon>Flavobacteriales</taxon>
        <taxon>Flavobacteriaceae</taxon>
        <taxon>Salinimicrobium</taxon>
    </lineage>
</organism>
<dbReference type="EMBL" id="FNUG01000002">
    <property type="protein sequence ID" value="SEE83724.1"/>
    <property type="molecule type" value="Genomic_DNA"/>
</dbReference>
<evidence type="ECO:0000313" key="2">
    <source>
        <dbReference type="EMBL" id="SEE83724.1"/>
    </source>
</evidence>
<reference evidence="2 3" key="1">
    <citation type="submission" date="2016-10" db="EMBL/GenBank/DDBJ databases">
        <authorList>
            <person name="de Groot N.N."/>
        </authorList>
    </citation>
    <scope>NUCLEOTIDE SEQUENCE [LARGE SCALE GENOMIC DNA]</scope>
    <source>
        <strain evidence="2 3">DSM 23553</strain>
    </source>
</reference>
<feature type="compositionally biased region" description="Basic and acidic residues" evidence="1">
    <location>
        <begin position="33"/>
        <end position="44"/>
    </location>
</feature>
<gene>
    <name evidence="2" type="ORF">SAMN04488034_102536</name>
</gene>
<dbReference type="PROSITE" id="PS51257">
    <property type="entry name" value="PROKAR_LIPOPROTEIN"/>
    <property type="match status" value="1"/>
</dbReference>
<protein>
    <submittedName>
        <fullName evidence="2">Uncharacterized protein</fullName>
    </submittedName>
</protein>
<dbReference type="Proteomes" id="UP000199448">
    <property type="component" value="Unassembled WGS sequence"/>
</dbReference>
<evidence type="ECO:0000256" key="1">
    <source>
        <dbReference type="SAM" id="MobiDB-lite"/>
    </source>
</evidence>
<evidence type="ECO:0000313" key="3">
    <source>
        <dbReference type="Proteomes" id="UP000199448"/>
    </source>
</evidence>
<keyword evidence="3" id="KW-1185">Reference proteome</keyword>
<dbReference type="STRING" id="390640.SAMN04488034_102536"/>
<name>A0A1H5M386_9FLAO</name>